<dbReference type="Pfam" id="PF16884">
    <property type="entry name" value="ADH_N_2"/>
    <property type="match status" value="1"/>
</dbReference>
<organism evidence="3 4">
    <name type="scientific">Lithohypha guttulata</name>
    <dbReference type="NCBI Taxonomy" id="1690604"/>
    <lineage>
        <taxon>Eukaryota</taxon>
        <taxon>Fungi</taxon>
        <taxon>Dikarya</taxon>
        <taxon>Ascomycota</taxon>
        <taxon>Pezizomycotina</taxon>
        <taxon>Eurotiomycetes</taxon>
        <taxon>Chaetothyriomycetidae</taxon>
        <taxon>Chaetothyriales</taxon>
        <taxon>Trichomeriaceae</taxon>
        <taxon>Lithohypha</taxon>
    </lineage>
</organism>
<evidence type="ECO:0000313" key="3">
    <source>
        <dbReference type="EMBL" id="KAK5100219.1"/>
    </source>
</evidence>
<dbReference type="PANTHER" id="PTHR43205">
    <property type="entry name" value="PROSTAGLANDIN REDUCTASE"/>
    <property type="match status" value="1"/>
</dbReference>
<dbReference type="Pfam" id="PF00107">
    <property type="entry name" value="ADH_zinc_N"/>
    <property type="match status" value="1"/>
</dbReference>
<keyword evidence="1" id="KW-0560">Oxidoreductase</keyword>
<sequence>MSLPTKTRQWILASHPTGLPTYGTRTDTFALETHDLPALSANQILVQTLYLSNDPAQRGWISPPSQIDPKRLYVPPVQLGHAMRARGLGRVLASQNGNFAAGDLVQATLNWVEYAVLDAGDPAAGVRKASELPGGLSVTHYLGALGGTGLTAWYGLVEVVGCRSGERVVVSGAAGATGSMVVQIAKGVVGASYVVGIAGSEEKCRWVESLGADKCLNYKSATFEADLKEACGDGVDVYFDNVGGQILDHMLANMKQHGRIAACGAITSYNGEAVLPMKNYFDVVSMRLQIKGFIVLDFMAKAAETVGKLVGAVQEGKIRVGEENETVVQTAFEEIPGTWLRLFEGGNQGKLVTKL</sequence>
<accession>A0ABR0KM76</accession>
<dbReference type="SUPFAM" id="SSF51735">
    <property type="entry name" value="NAD(P)-binding Rossmann-fold domains"/>
    <property type="match status" value="1"/>
</dbReference>
<keyword evidence="4" id="KW-1185">Reference proteome</keyword>
<evidence type="ECO:0000259" key="2">
    <source>
        <dbReference type="SMART" id="SM00829"/>
    </source>
</evidence>
<dbReference type="SUPFAM" id="SSF50129">
    <property type="entry name" value="GroES-like"/>
    <property type="match status" value="1"/>
</dbReference>
<dbReference type="InterPro" id="IPR036291">
    <property type="entry name" value="NAD(P)-bd_dom_sf"/>
</dbReference>
<dbReference type="Proteomes" id="UP001345013">
    <property type="component" value="Unassembled WGS sequence"/>
</dbReference>
<dbReference type="InterPro" id="IPR013149">
    <property type="entry name" value="ADH-like_C"/>
</dbReference>
<dbReference type="InterPro" id="IPR041694">
    <property type="entry name" value="ADH_N_2"/>
</dbReference>
<proteinExistence type="predicted"/>
<feature type="domain" description="Enoyl reductase (ER)" evidence="2">
    <location>
        <begin position="24"/>
        <end position="353"/>
    </location>
</feature>
<dbReference type="Gene3D" id="3.40.50.720">
    <property type="entry name" value="NAD(P)-binding Rossmann-like Domain"/>
    <property type="match status" value="1"/>
</dbReference>
<dbReference type="SMART" id="SM00829">
    <property type="entry name" value="PKS_ER"/>
    <property type="match status" value="1"/>
</dbReference>
<name>A0ABR0KM76_9EURO</name>
<dbReference type="Gene3D" id="3.90.180.10">
    <property type="entry name" value="Medium-chain alcohol dehydrogenases, catalytic domain"/>
    <property type="match status" value="1"/>
</dbReference>
<reference evidence="3 4" key="1">
    <citation type="submission" date="2023-08" db="EMBL/GenBank/DDBJ databases">
        <title>Black Yeasts Isolated from many extreme environments.</title>
        <authorList>
            <person name="Coleine C."/>
            <person name="Stajich J.E."/>
            <person name="Selbmann L."/>
        </authorList>
    </citation>
    <scope>NUCLEOTIDE SEQUENCE [LARGE SCALE GENOMIC DNA]</scope>
    <source>
        <strain evidence="3 4">CCFEE 5885</strain>
    </source>
</reference>
<dbReference type="CDD" id="cd05288">
    <property type="entry name" value="PGDH"/>
    <property type="match status" value="1"/>
</dbReference>
<dbReference type="EMBL" id="JAVRRG010000007">
    <property type="protein sequence ID" value="KAK5100219.1"/>
    <property type="molecule type" value="Genomic_DNA"/>
</dbReference>
<dbReference type="InterPro" id="IPR011032">
    <property type="entry name" value="GroES-like_sf"/>
</dbReference>
<evidence type="ECO:0000313" key="4">
    <source>
        <dbReference type="Proteomes" id="UP001345013"/>
    </source>
</evidence>
<gene>
    <name evidence="3" type="primary">QOR1_1</name>
    <name evidence="3" type="ORF">LTR24_001014</name>
</gene>
<dbReference type="InterPro" id="IPR045010">
    <property type="entry name" value="MDR_fam"/>
</dbReference>
<evidence type="ECO:0000256" key="1">
    <source>
        <dbReference type="ARBA" id="ARBA00023002"/>
    </source>
</evidence>
<dbReference type="PANTHER" id="PTHR43205:SF19">
    <property type="entry name" value="ENOYL REDUCTASE (ER) DOMAIN-CONTAINING PROTEIN"/>
    <property type="match status" value="1"/>
</dbReference>
<dbReference type="InterPro" id="IPR020843">
    <property type="entry name" value="ER"/>
</dbReference>
<protein>
    <submittedName>
        <fullName evidence="3">Quinone oxidoreductase</fullName>
    </submittedName>
</protein>
<comment type="caution">
    <text evidence="3">The sequence shown here is derived from an EMBL/GenBank/DDBJ whole genome shotgun (WGS) entry which is preliminary data.</text>
</comment>